<dbReference type="PANTHER" id="PTHR43261:SF1">
    <property type="entry name" value="RIBOSOME-RELEASING FACTOR 2, MITOCHONDRIAL"/>
    <property type="match status" value="1"/>
</dbReference>
<dbReference type="Proteomes" id="UP001431199">
    <property type="component" value="Unassembled WGS sequence"/>
</dbReference>
<dbReference type="InterPro" id="IPR000795">
    <property type="entry name" value="T_Tr_GTP-bd_dom"/>
</dbReference>
<keyword evidence="7" id="KW-1185">Reference proteome</keyword>
<dbReference type="InterPro" id="IPR014721">
    <property type="entry name" value="Ribsml_uS5_D2-typ_fold_subgr"/>
</dbReference>
<comment type="caution">
    <text evidence="6">The sequence shown here is derived from an EMBL/GenBank/DDBJ whole genome shotgun (WGS) entry which is preliminary data.</text>
</comment>
<dbReference type="InterPro" id="IPR000640">
    <property type="entry name" value="EFG_V-like"/>
</dbReference>
<dbReference type="PRINTS" id="PR00315">
    <property type="entry name" value="ELONGATNFCT"/>
</dbReference>
<evidence type="ECO:0000313" key="6">
    <source>
        <dbReference type="EMBL" id="MCT7399858.1"/>
    </source>
</evidence>
<dbReference type="InterPro" id="IPR005517">
    <property type="entry name" value="Transl_elong_EFG/EF2_IV"/>
</dbReference>
<dbReference type="Gene3D" id="3.30.70.870">
    <property type="entry name" value="Elongation Factor G (Translational Gtpase), domain 3"/>
    <property type="match status" value="1"/>
</dbReference>
<evidence type="ECO:0000313" key="7">
    <source>
        <dbReference type="Proteomes" id="UP001431199"/>
    </source>
</evidence>
<proteinExistence type="predicted"/>
<dbReference type="PROSITE" id="PS00301">
    <property type="entry name" value="G_TR_1"/>
    <property type="match status" value="1"/>
</dbReference>
<dbReference type="SMART" id="SM00889">
    <property type="entry name" value="EFG_IV"/>
    <property type="match status" value="1"/>
</dbReference>
<dbReference type="InterPro" id="IPR035647">
    <property type="entry name" value="EFG_III/V"/>
</dbReference>
<dbReference type="SUPFAM" id="SSF54211">
    <property type="entry name" value="Ribosomal protein S5 domain 2-like"/>
    <property type="match status" value="1"/>
</dbReference>
<protein>
    <submittedName>
        <fullName evidence="6">TetM/TetW/TetO/TetS family tetracycline resistance ribosomal protection protein</fullName>
    </submittedName>
</protein>
<dbReference type="InterPro" id="IPR035650">
    <property type="entry name" value="Tet_C"/>
</dbReference>
<dbReference type="NCBIfam" id="TIGR00231">
    <property type="entry name" value="small_GTP"/>
    <property type="match status" value="1"/>
</dbReference>
<keyword evidence="1" id="KW-0547">Nucleotide-binding</keyword>
<evidence type="ECO:0000256" key="3">
    <source>
        <dbReference type="ARBA" id="ARBA00023134"/>
    </source>
</evidence>
<dbReference type="CDD" id="cd10912">
    <property type="entry name" value="PIN_YacP-like"/>
    <property type="match status" value="1"/>
</dbReference>
<dbReference type="PROSITE" id="PS51722">
    <property type="entry name" value="G_TR_2"/>
    <property type="match status" value="1"/>
</dbReference>
<dbReference type="InterPro" id="IPR010298">
    <property type="entry name" value="YacP-like"/>
</dbReference>
<organism evidence="6 7">
    <name type="scientific">Eubacterium album</name>
    <dbReference type="NCBI Taxonomy" id="2978477"/>
    <lineage>
        <taxon>Bacteria</taxon>
        <taxon>Bacillati</taxon>
        <taxon>Bacillota</taxon>
        <taxon>Clostridia</taxon>
        <taxon>Eubacteriales</taxon>
        <taxon>Eubacteriaceae</taxon>
        <taxon>Eubacterium</taxon>
    </lineage>
</organism>
<gene>
    <name evidence="6" type="ORF">N5B56_12340</name>
</gene>
<accession>A0ABT2M3W2</accession>
<dbReference type="EMBL" id="JAODBU010000013">
    <property type="protein sequence ID" value="MCT7399858.1"/>
    <property type="molecule type" value="Genomic_DNA"/>
</dbReference>
<feature type="domain" description="Tr-type G" evidence="5">
    <location>
        <begin position="1"/>
        <end position="234"/>
    </location>
</feature>
<dbReference type="SMART" id="SM00838">
    <property type="entry name" value="EFG_C"/>
    <property type="match status" value="1"/>
</dbReference>
<evidence type="ECO:0000256" key="2">
    <source>
        <dbReference type="ARBA" id="ARBA00022917"/>
    </source>
</evidence>
<dbReference type="Pfam" id="PF05991">
    <property type="entry name" value="NYN_YacP"/>
    <property type="match status" value="1"/>
</dbReference>
<dbReference type="SUPFAM" id="SSF50447">
    <property type="entry name" value="Translation proteins"/>
    <property type="match status" value="1"/>
</dbReference>
<evidence type="ECO:0000256" key="4">
    <source>
        <dbReference type="ARBA" id="ARBA00023251"/>
    </source>
</evidence>
<dbReference type="InterPro" id="IPR020568">
    <property type="entry name" value="Ribosomal_Su5_D2-typ_SF"/>
</dbReference>
<dbReference type="Gene3D" id="3.30.70.240">
    <property type="match status" value="1"/>
</dbReference>
<dbReference type="InterPro" id="IPR009000">
    <property type="entry name" value="Transl_B-barrel_sf"/>
</dbReference>
<dbReference type="PANTHER" id="PTHR43261">
    <property type="entry name" value="TRANSLATION ELONGATION FACTOR G-RELATED"/>
    <property type="match status" value="1"/>
</dbReference>
<dbReference type="InterPro" id="IPR041095">
    <property type="entry name" value="EFG_II"/>
</dbReference>
<evidence type="ECO:0000259" key="5">
    <source>
        <dbReference type="PROSITE" id="PS51722"/>
    </source>
</evidence>
<dbReference type="InterPro" id="IPR031157">
    <property type="entry name" value="G_TR_CS"/>
</dbReference>
<dbReference type="InterPro" id="IPR005225">
    <property type="entry name" value="Small_GTP-bd"/>
</dbReference>
<dbReference type="CDD" id="cd03711">
    <property type="entry name" value="Tet_C"/>
    <property type="match status" value="1"/>
</dbReference>
<dbReference type="Gene3D" id="2.40.30.10">
    <property type="entry name" value="Translation factors"/>
    <property type="match status" value="1"/>
</dbReference>
<dbReference type="RefSeq" id="WP_260979093.1">
    <property type="nucleotide sequence ID" value="NZ_JAODBU010000013.1"/>
</dbReference>
<dbReference type="Pfam" id="PF00679">
    <property type="entry name" value="EFG_C"/>
    <property type="match status" value="1"/>
</dbReference>
<keyword evidence="3" id="KW-0342">GTP-binding</keyword>
<dbReference type="Pfam" id="PF00009">
    <property type="entry name" value="GTP_EFTU"/>
    <property type="match status" value="1"/>
</dbReference>
<name>A0ABT2M3W2_9FIRM</name>
<dbReference type="SUPFAM" id="SSF52540">
    <property type="entry name" value="P-loop containing nucleoside triphosphate hydrolases"/>
    <property type="match status" value="1"/>
</dbReference>
<evidence type="ECO:0000256" key="1">
    <source>
        <dbReference type="ARBA" id="ARBA00022741"/>
    </source>
</evidence>
<keyword evidence="4" id="KW-0046">Antibiotic resistance</keyword>
<sequence>MKQLILGILAHVDAGKTTLSEALLYTTGNIRKLGRVDHKDAFLDTYSLERERGITIFSKQAQLKWKNENEEINMTLLDTPGHVDFSAEMERTLQVLDYGILVVSGSDGVQGHTETLWKLLKRYNIPTFIFVNKMDLAGSDKNHIMENLKSRLDTNCVDFSDYEKSDDNFLENVATCDENALENYMDTGEISNEEITNLIAERKVFPCFFGSALKLDGIELLLNAMANLTKNKSYSDEFGARVYKISRDSQGNRLTHMKVTGGVLKVKDVINDEKVNQIRIYSGNKFETKDSVKAGEVCAVTGLENTRPGQGIGNQEGESIPVLEPVLTYQIILPEGCDAHSTFNKLKQLEEEDPQLDIVWNENLKEIHARLMGDVQIEILQSLIKERFDIDVTFGQGSIVYKETIKNKVEGIGHFEPLRHYAEVHLLLEPGEPGSGMVFETACKEDDLDKNWQRLILTHLYEKQHIGVLTGSHITDMKITLIGGRAHAKHTEGGDFRQATYRAVRNGLKQAESILLEPYYEFTLEVPTENVGRAMNDISQMKGEFETPKTNGEVTEITGYAPVSTMSGYITTVNTYTRGRGRLYCKLAGYMPCHNASEVIMDINYDSERDVENPTGSVFCAHGAGFNVEWDKVKDYAHVTTDNLKDNDYEEPEKFVPVKQPEPGKKWQMGASYAEDKELQAIFEKQFGPVKRRLANESGFGYTDNQGSGKRTQKEYVYKENKNKKNEKKYLLVDGYNVIFAWNELNELAQVNLDGARLKLMDIMSNYQGYKQCELILVFDAYKVKGNIGEVSKYNNINVVYTKEAETADTYIEKVTNEIGKKYQVTVATSDRLEQMIVLSRGAVRMSSNELLQDVMAVHEAGLRQYKSSQKIEKNYLDELINK</sequence>
<keyword evidence="2" id="KW-0648">Protein biosynthesis</keyword>
<reference evidence="6" key="1">
    <citation type="submission" date="2022-09" db="EMBL/GenBank/DDBJ databases">
        <title>Eubacterium sp. LFL-14 isolated from human feces.</title>
        <authorList>
            <person name="Liu F."/>
        </authorList>
    </citation>
    <scope>NUCLEOTIDE SEQUENCE</scope>
    <source>
        <strain evidence="6">LFL-14</strain>
    </source>
</reference>
<dbReference type="Gene3D" id="3.30.230.10">
    <property type="match status" value="1"/>
</dbReference>
<dbReference type="Pfam" id="PF14492">
    <property type="entry name" value="EFG_III"/>
    <property type="match status" value="1"/>
</dbReference>
<dbReference type="InterPro" id="IPR027417">
    <property type="entry name" value="P-loop_NTPase"/>
</dbReference>
<dbReference type="SUPFAM" id="SSF54980">
    <property type="entry name" value="EF-G C-terminal domain-like"/>
    <property type="match status" value="2"/>
</dbReference>
<dbReference type="Pfam" id="PF03764">
    <property type="entry name" value="EFG_IV"/>
    <property type="match status" value="1"/>
</dbReference>
<dbReference type="Gene3D" id="3.40.50.300">
    <property type="entry name" value="P-loop containing nucleotide triphosphate hydrolases"/>
    <property type="match status" value="1"/>
</dbReference>